<dbReference type="NCBIfam" id="NF009727">
    <property type="entry name" value="PRK13254.1-1"/>
    <property type="match status" value="1"/>
</dbReference>
<protein>
    <recommendedName>
        <fullName evidence="12">Cytochrome c-type biogenesis protein CcmE</fullName>
    </recommendedName>
</protein>
<keyword evidence="6" id="KW-0201">Cytochrome c-type biogenesis</keyword>
<sequence length="151" mass="16136">MTPRRKRMTLVFGIVAGVSIAGALALNAFRQNVTFFFDPTAVTAGQVPAGERFRLGGMVTKGSVKREPGSLEVHFVVTDLKNEIPVTYTGVLPDLFREGQGVVAHGRMTGNTFVADEVLAKHDEKYMPPEVAKSLKKHQGETAAAPTPGGA</sequence>
<feature type="region of interest" description="Disordered" evidence="10">
    <location>
        <begin position="132"/>
        <end position="151"/>
    </location>
</feature>
<dbReference type="EMBL" id="BARV01021372">
    <property type="protein sequence ID" value="GAI22902.1"/>
    <property type="molecule type" value="Genomic_DNA"/>
</dbReference>
<reference evidence="11" key="1">
    <citation type="journal article" date="2014" name="Front. Microbiol.">
        <title>High frequency of phylogenetically diverse reductive dehalogenase-homologous genes in deep subseafloor sedimentary metagenomes.</title>
        <authorList>
            <person name="Kawai M."/>
            <person name="Futagami T."/>
            <person name="Toyoda A."/>
            <person name="Takaki Y."/>
            <person name="Nishi S."/>
            <person name="Hori S."/>
            <person name="Arai W."/>
            <person name="Tsubouchi T."/>
            <person name="Morono Y."/>
            <person name="Uchiyama I."/>
            <person name="Ito T."/>
            <person name="Fujiyama A."/>
            <person name="Inagaki F."/>
            <person name="Takami H."/>
        </authorList>
    </citation>
    <scope>NUCLEOTIDE SEQUENCE</scope>
    <source>
        <strain evidence="11">Expedition CK06-06</strain>
    </source>
</reference>
<evidence type="ECO:0000256" key="2">
    <source>
        <dbReference type="ARBA" id="ARBA00022475"/>
    </source>
</evidence>
<evidence type="ECO:0000256" key="1">
    <source>
        <dbReference type="ARBA" id="ARBA00004533"/>
    </source>
</evidence>
<comment type="subcellular location">
    <subcellularLocation>
        <location evidence="1">Cell inner membrane</location>
    </subcellularLocation>
</comment>
<evidence type="ECO:0000256" key="7">
    <source>
        <dbReference type="ARBA" id="ARBA00022989"/>
    </source>
</evidence>
<keyword evidence="5" id="KW-0479">Metal-binding</keyword>
<evidence type="ECO:0000256" key="10">
    <source>
        <dbReference type="SAM" id="MobiDB-lite"/>
    </source>
</evidence>
<evidence type="ECO:0000256" key="5">
    <source>
        <dbReference type="ARBA" id="ARBA00022723"/>
    </source>
</evidence>
<gene>
    <name evidence="11" type="ORF">S06H3_35429</name>
</gene>
<evidence type="ECO:0008006" key="12">
    <source>
        <dbReference type="Google" id="ProtNLM"/>
    </source>
</evidence>
<dbReference type="NCBIfam" id="NF009731">
    <property type="entry name" value="PRK13254.1-5"/>
    <property type="match status" value="1"/>
</dbReference>
<proteinExistence type="inferred from homology"/>
<dbReference type="PANTHER" id="PTHR34128:SF2">
    <property type="entry name" value="CYTOCHROME C-TYPE BIOGENESIS PROTEIN CCME HOMOLOG, MITOCHONDRIAL"/>
    <property type="match status" value="1"/>
</dbReference>
<name>X1LU57_9ZZZZ</name>
<dbReference type="GO" id="GO:0020037">
    <property type="term" value="F:heme binding"/>
    <property type="evidence" value="ECO:0007669"/>
    <property type="project" value="InterPro"/>
</dbReference>
<dbReference type="GO" id="GO:0017003">
    <property type="term" value="P:protein-heme linkage"/>
    <property type="evidence" value="ECO:0007669"/>
    <property type="project" value="InterPro"/>
</dbReference>
<dbReference type="SUPFAM" id="SSF82093">
    <property type="entry name" value="Heme chaperone CcmE"/>
    <property type="match status" value="1"/>
</dbReference>
<dbReference type="Pfam" id="PF03100">
    <property type="entry name" value="CcmE"/>
    <property type="match status" value="1"/>
</dbReference>
<dbReference type="AlphaFoldDB" id="X1LU57"/>
<keyword evidence="2" id="KW-1003">Cell membrane</keyword>
<dbReference type="HAMAP" id="MF_01959">
    <property type="entry name" value="CcmE"/>
    <property type="match status" value="1"/>
</dbReference>
<evidence type="ECO:0000256" key="8">
    <source>
        <dbReference type="ARBA" id="ARBA00023004"/>
    </source>
</evidence>
<dbReference type="PANTHER" id="PTHR34128">
    <property type="entry name" value="CYTOCHROME C-TYPE BIOGENESIS PROTEIN CCME HOMOLOG, MITOCHONDRIAL"/>
    <property type="match status" value="1"/>
</dbReference>
<evidence type="ECO:0000256" key="3">
    <source>
        <dbReference type="ARBA" id="ARBA00022617"/>
    </source>
</evidence>
<comment type="caution">
    <text evidence="11">The sequence shown here is derived from an EMBL/GenBank/DDBJ whole genome shotgun (WGS) entry which is preliminary data.</text>
</comment>
<keyword evidence="7" id="KW-1133">Transmembrane helix</keyword>
<organism evidence="11">
    <name type="scientific">marine sediment metagenome</name>
    <dbReference type="NCBI Taxonomy" id="412755"/>
    <lineage>
        <taxon>unclassified sequences</taxon>
        <taxon>metagenomes</taxon>
        <taxon>ecological metagenomes</taxon>
    </lineage>
</organism>
<dbReference type="Gene3D" id="2.40.50.140">
    <property type="entry name" value="Nucleic acid-binding proteins"/>
    <property type="match status" value="1"/>
</dbReference>
<accession>X1LU57</accession>
<keyword evidence="9" id="KW-0472">Membrane</keyword>
<feature type="compositionally biased region" description="Low complexity" evidence="10">
    <location>
        <begin position="142"/>
        <end position="151"/>
    </location>
</feature>
<dbReference type="GO" id="GO:0005886">
    <property type="term" value="C:plasma membrane"/>
    <property type="evidence" value="ECO:0007669"/>
    <property type="project" value="UniProtKB-SubCell"/>
</dbReference>
<keyword evidence="8" id="KW-0408">Iron</keyword>
<evidence type="ECO:0000256" key="9">
    <source>
        <dbReference type="ARBA" id="ARBA00023136"/>
    </source>
</evidence>
<evidence type="ECO:0000313" key="11">
    <source>
        <dbReference type="EMBL" id="GAI22902.1"/>
    </source>
</evidence>
<keyword evidence="4" id="KW-0812">Transmembrane</keyword>
<dbReference type="InterPro" id="IPR012340">
    <property type="entry name" value="NA-bd_OB-fold"/>
</dbReference>
<evidence type="ECO:0000256" key="6">
    <source>
        <dbReference type="ARBA" id="ARBA00022748"/>
    </source>
</evidence>
<keyword evidence="3" id="KW-0349">Heme</keyword>
<dbReference type="InterPro" id="IPR004329">
    <property type="entry name" value="CcmE"/>
</dbReference>
<evidence type="ECO:0000256" key="4">
    <source>
        <dbReference type="ARBA" id="ARBA00022692"/>
    </source>
</evidence>
<dbReference type="FunFam" id="2.40.50.140:FF:000104">
    <property type="entry name" value="Cytochrome c-type biogenesis protein CcmE"/>
    <property type="match status" value="1"/>
</dbReference>
<dbReference type="InterPro" id="IPR036127">
    <property type="entry name" value="CcmE-like_sf"/>
</dbReference>
<dbReference type="GO" id="GO:0017004">
    <property type="term" value="P:cytochrome complex assembly"/>
    <property type="evidence" value="ECO:0007669"/>
    <property type="project" value="UniProtKB-KW"/>
</dbReference>
<dbReference type="NCBIfam" id="NF009729">
    <property type="entry name" value="PRK13254.1-3"/>
    <property type="match status" value="1"/>
</dbReference>
<dbReference type="GO" id="GO:0046872">
    <property type="term" value="F:metal ion binding"/>
    <property type="evidence" value="ECO:0007669"/>
    <property type="project" value="UniProtKB-KW"/>
</dbReference>